<keyword evidence="4" id="KW-0378">Hydrolase</keyword>
<dbReference type="GO" id="GO:0004386">
    <property type="term" value="F:helicase activity"/>
    <property type="evidence" value="ECO:0007669"/>
    <property type="project" value="UniProtKB-KW"/>
</dbReference>
<accession>A0A0G4G8N8</accession>
<feature type="region of interest" description="Disordered" evidence="10">
    <location>
        <begin position="1287"/>
        <end position="1307"/>
    </location>
</feature>
<dbReference type="GO" id="GO:0005524">
    <property type="term" value="F:ATP binding"/>
    <property type="evidence" value="ECO:0007669"/>
    <property type="project" value="UniProtKB-KW"/>
</dbReference>
<feature type="coiled-coil region" evidence="9">
    <location>
        <begin position="391"/>
        <end position="419"/>
    </location>
</feature>
<dbReference type="PROSITE" id="PS51192">
    <property type="entry name" value="HELICASE_ATP_BIND_1"/>
    <property type="match status" value="1"/>
</dbReference>
<evidence type="ECO:0000256" key="7">
    <source>
        <dbReference type="ARBA" id="ARBA00023054"/>
    </source>
</evidence>
<dbReference type="InterPro" id="IPR038718">
    <property type="entry name" value="SNF2-like_sf"/>
</dbReference>
<comment type="subcellular location">
    <subcellularLocation>
        <location evidence="1">Nucleus</location>
    </subcellularLocation>
</comment>
<feature type="compositionally biased region" description="Acidic residues" evidence="10">
    <location>
        <begin position="1492"/>
        <end position="1517"/>
    </location>
</feature>
<gene>
    <name evidence="13" type="ORF">Cvel_20764</name>
</gene>
<evidence type="ECO:0000256" key="1">
    <source>
        <dbReference type="ARBA" id="ARBA00004123"/>
    </source>
</evidence>
<reference evidence="13" key="1">
    <citation type="submission" date="2014-11" db="EMBL/GenBank/DDBJ databases">
        <authorList>
            <person name="Otto D Thomas"/>
            <person name="Naeem Raeece"/>
        </authorList>
    </citation>
    <scope>NUCLEOTIDE SEQUENCE</scope>
</reference>
<dbReference type="EMBL" id="CDMZ01000985">
    <property type="protein sequence ID" value="CEM25175.1"/>
    <property type="molecule type" value="Genomic_DNA"/>
</dbReference>
<feature type="domain" description="Helicase C-terminal" evidence="12">
    <location>
        <begin position="918"/>
        <end position="1080"/>
    </location>
</feature>
<protein>
    <submittedName>
        <fullName evidence="13">Uncharacterized protein</fullName>
    </submittedName>
</protein>
<dbReference type="InterPro" id="IPR001650">
    <property type="entry name" value="Helicase_C-like"/>
</dbReference>
<dbReference type="Gene3D" id="3.40.50.300">
    <property type="entry name" value="P-loop containing nucleotide triphosphate hydrolases"/>
    <property type="match status" value="1"/>
</dbReference>
<dbReference type="InterPro" id="IPR027417">
    <property type="entry name" value="P-loop_NTPase"/>
</dbReference>
<dbReference type="Pfam" id="PF00271">
    <property type="entry name" value="Helicase_C"/>
    <property type="match status" value="1"/>
</dbReference>
<comment type="similarity">
    <text evidence="2">Belongs to the SNF2/RAD54 helicase family.</text>
</comment>
<feature type="region of interest" description="Disordered" evidence="10">
    <location>
        <begin position="1357"/>
        <end position="1560"/>
    </location>
</feature>
<feature type="compositionally biased region" description="Basic and acidic residues" evidence="10">
    <location>
        <begin position="461"/>
        <end position="487"/>
    </location>
</feature>
<keyword evidence="5" id="KW-0347">Helicase</keyword>
<feature type="compositionally biased region" description="Acidic residues" evidence="10">
    <location>
        <begin position="560"/>
        <end position="573"/>
    </location>
</feature>
<evidence type="ECO:0000256" key="4">
    <source>
        <dbReference type="ARBA" id="ARBA00022801"/>
    </source>
</evidence>
<evidence type="ECO:0000313" key="13">
    <source>
        <dbReference type="EMBL" id="CEM25175.1"/>
    </source>
</evidence>
<feature type="compositionally biased region" description="Low complexity" evidence="10">
    <location>
        <begin position="1158"/>
        <end position="1173"/>
    </location>
</feature>
<dbReference type="FunFam" id="3.40.50.10810:FF:000015">
    <property type="entry name" value="lymphoid-specific helicase isoform X1"/>
    <property type="match status" value="1"/>
</dbReference>
<evidence type="ECO:0000256" key="9">
    <source>
        <dbReference type="SAM" id="Coils"/>
    </source>
</evidence>
<keyword evidence="8" id="KW-0539">Nucleus</keyword>
<feature type="compositionally biased region" description="Acidic residues" evidence="10">
    <location>
        <begin position="1182"/>
        <end position="1192"/>
    </location>
</feature>
<dbReference type="VEuPathDB" id="CryptoDB:Cvel_20764"/>
<evidence type="ECO:0000256" key="10">
    <source>
        <dbReference type="SAM" id="MobiDB-lite"/>
    </source>
</evidence>
<feature type="region of interest" description="Disordered" evidence="10">
    <location>
        <begin position="1224"/>
        <end position="1275"/>
    </location>
</feature>
<keyword evidence="3" id="KW-0547">Nucleotide-binding</keyword>
<feature type="region of interest" description="Disordered" evidence="10">
    <location>
        <begin position="1"/>
        <end position="32"/>
    </location>
</feature>
<feature type="compositionally biased region" description="Acidic residues" evidence="10">
    <location>
        <begin position="1550"/>
        <end position="1560"/>
    </location>
</feature>
<feature type="compositionally biased region" description="Low complexity" evidence="10">
    <location>
        <begin position="548"/>
        <end position="559"/>
    </location>
</feature>
<name>A0A0G4G8N8_9ALVE</name>
<dbReference type="PROSITE" id="PS51194">
    <property type="entry name" value="HELICASE_CTER"/>
    <property type="match status" value="1"/>
</dbReference>
<feature type="compositionally biased region" description="Basic and acidic residues" evidence="10">
    <location>
        <begin position="502"/>
        <end position="517"/>
    </location>
</feature>
<feature type="region of interest" description="Disordered" evidence="10">
    <location>
        <begin position="1137"/>
        <end position="1203"/>
    </location>
</feature>
<dbReference type="Gene3D" id="3.40.50.10810">
    <property type="entry name" value="Tandem AAA-ATPase domain"/>
    <property type="match status" value="1"/>
</dbReference>
<sequence>MLVQHSVPGMVPSEGAKQGPTGHLQNTKPGAAQCVLPPKSVLMMNMAKKMSDDRKAFEEWAELNQTDGRKTREDEVYARGSTLHFHSVPPQGVRGVTSMSTHASISSAMPRPSSYPHEDEPFSEESQRGVFVPSPSPALPLSCIAEDLRVVIRSFRTLSAGEPIEEGHINHMMNRLPAYARATASSGLLESGDAQAAMHSEGMQKNEATDSEWIQFLKNVMDPKSPEADTLTSFHPSLRTKAVLQRKLLEMKAFQKTVRQKIIAESRASSGTPLDSFFLNPAGPLDARRRAARIAEMDQYALRKNARSRRKVREAAAFLPLPSALSAKKLSDHLFSTHAAGRHEAYIPEGLHVKCAEFRAHCRAATQIGAALAAQRQSKLETAKKLAEACKNKWKQRQQKKEDERIRQERERLRLLKDNNMDEYMKLVKQTKNKRLHEFLKQTDDLLSSMGVRIRQQKGAEGQREKREARAKARIAEKEKEKEKQKAADAAGGGDVDMTDAGETKNTGDGDEKDREGQGGASRAEGEEEAEAPTRGDAESDREKGERALPAAAAAASGPAEEEEAEEEEEDEGSPMTMENLFETSHSLNESVEQPKCLVGGDLMPYQLAGLRWLVSLHSNQLHGILADEMGLGKTIQTIALLGYLLEHKNIRGTHIIILPLTTLSNWEQEFERWCPDLSVLSYRGSPPDRAELRQRIKRGEANVVLTTYEFVTRDKNFLGSRPWHCLVVDEGHRMKNSKSKIHSVLRDFKSKYRLLLSGTPLQNDLKELWSLLNFLLPTVFTKADDFERWFNEPFSQMPAGSEDDVVLSEEETLLVINRLHSVLRPFLLRRVKADVLQDLPDKKEYVVRVELSAWQKRLYSSIEGKVVRQMDSSGKVQSKHISNVMMQLRKTCNHPYLFLDEFTVDRDLVRVAGKFEVLDRMIPKLLEFGHKILIFSQMTTLMDLLSDYLEAILQIPYLRLDGSVAFDDRTEMMARFNDPESEERVFVISTRAGGLGLNLQAADTVIIFDSDWNPQQDLQAMARAHRVGQKSEVRVFRLITRSAFEELVLSKAEFKLDIDNKIIQAGMFNSSSTESERVDKLRALLGDQTDTMKNIQVTTPSELNRYLARTSEEFLEFEAMDRRMFSECPFELKEENARGREGTPHLGQKSKQQLEGAAAAASAAASASSSSSRGKSRVVEVEEDEDSQAEEGVERVKTMEEEEEKDVVLVGASCEPEWLVERRKARAAAAATDSAKKRGRKRRSSGAGEEEEDEETKKKRARMTEEEEKERRECDTFLVRTGRLVGPDEVPDWVGGGGEDEKADEEAAVELTREMRKGRAKSTVDPLSQLTDRQFLRAVEDLEDGKALSAATIEILRKSGVDVSGAKVAADAPERSEEGDRKDREKEGKNEKKSGSATKGRSSAGGKENARPRQRRSSKKDQKEEEEEEEEQEEGEEETGGSSSVSGGTKVNTRGGERQAALRTSSRSKGEVPASAAVVRRKRRSAGLLESEGEEDEEEEGDVEGEDEEEEGEDAPLTDRRNGTGRPTRSSLRANGRGRGRGGARMEDSEGDVDMEASD</sequence>
<evidence type="ECO:0000259" key="11">
    <source>
        <dbReference type="PROSITE" id="PS51192"/>
    </source>
</evidence>
<dbReference type="InterPro" id="IPR014001">
    <property type="entry name" value="Helicase_ATP-bd"/>
</dbReference>
<evidence type="ECO:0000256" key="3">
    <source>
        <dbReference type="ARBA" id="ARBA00022741"/>
    </source>
</evidence>
<dbReference type="SMART" id="SM00487">
    <property type="entry name" value="DEXDc"/>
    <property type="match status" value="1"/>
</dbReference>
<evidence type="ECO:0000256" key="2">
    <source>
        <dbReference type="ARBA" id="ARBA00007025"/>
    </source>
</evidence>
<dbReference type="InterPro" id="IPR000330">
    <property type="entry name" value="SNF2_N"/>
</dbReference>
<dbReference type="PANTHER" id="PTHR10799">
    <property type="entry name" value="SNF2/RAD54 HELICASE FAMILY"/>
    <property type="match status" value="1"/>
</dbReference>
<keyword evidence="7 9" id="KW-0175">Coiled coil</keyword>
<dbReference type="GO" id="GO:0005634">
    <property type="term" value="C:nucleus"/>
    <property type="evidence" value="ECO:0007669"/>
    <property type="project" value="UniProtKB-SubCell"/>
</dbReference>
<evidence type="ECO:0000259" key="12">
    <source>
        <dbReference type="PROSITE" id="PS51194"/>
    </source>
</evidence>
<dbReference type="SUPFAM" id="SSF52540">
    <property type="entry name" value="P-loop containing nucleoside triphosphate hydrolases"/>
    <property type="match status" value="2"/>
</dbReference>
<feature type="region of interest" description="Disordered" evidence="10">
    <location>
        <begin position="450"/>
        <end position="576"/>
    </location>
</feature>
<dbReference type="SMART" id="SM00490">
    <property type="entry name" value="HELICc"/>
    <property type="match status" value="1"/>
</dbReference>
<feature type="compositionally biased region" description="Basic and acidic residues" evidence="10">
    <location>
        <begin position="1373"/>
        <end position="1395"/>
    </location>
</feature>
<dbReference type="GO" id="GO:0016787">
    <property type="term" value="F:hydrolase activity"/>
    <property type="evidence" value="ECO:0007669"/>
    <property type="project" value="UniProtKB-KW"/>
</dbReference>
<dbReference type="Pfam" id="PF00176">
    <property type="entry name" value="SNF2-rel_dom"/>
    <property type="match status" value="1"/>
</dbReference>
<dbReference type="CDD" id="cd18793">
    <property type="entry name" value="SF2_C_SNF"/>
    <property type="match status" value="1"/>
</dbReference>
<evidence type="ECO:0000256" key="8">
    <source>
        <dbReference type="ARBA" id="ARBA00023242"/>
    </source>
</evidence>
<dbReference type="InterPro" id="IPR049730">
    <property type="entry name" value="SNF2/RAD54-like_C"/>
</dbReference>
<evidence type="ECO:0000256" key="6">
    <source>
        <dbReference type="ARBA" id="ARBA00022840"/>
    </source>
</evidence>
<organism evidence="13">
    <name type="scientific">Chromera velia CCMP2878</name>
    <dbReference type="NCBI Taxonomy" id="1169474"/>
    <lineage>
        <taxon>Eukaryota</taxon>
        <taxon>Sar</taxon>
        <taxon>Alveolata</taxon>
        <taxon>Colpodellida</taxon>
        <taxon>Chromeraceae</taxon>
        <taxon>Chromera</taxon>
    </lineage>
</organism>
<keyword evidence="6" id="KW-0067">ATP-binding</keyword>
<proteinExistence type="inferred from homology"/>
<evidence type="ECO:0000256" key="5">
    <source>
        <dbReference type="ARBA" id="ARBA00022806"/>
    </source>
</evidence>
<feature type="domain" description="Helicase ATP-binding" evidence="11">
    <location>
        <begin position="615"/>
        <end position="779"/>
    </location>
</feature>
<feature type="compositionally biased region" description="Acidic residues" evidence="10">
    <location>
        <begin position="1425"/>
        <end position="1440"/>
    </location>
</feature>
<feature type="compositionally biased region" description="Basic and acidic residues" evidence="10">
    <location>
        <begin position="532"/>
        <end position="547"/>
    </location>
</feature>